<dbReference type="PATRIC" id="fig|908627.4.peg.6779"/>
<dbReference type="InterPro" id="IPR035906">
    <property type="entry name" value="MetI-like_sf"/>
</dbReference>
<keyword evidence="6 7" id="KW-0472">Membrane</keyword>
<evidence type="ECO:0000256" key="8">
    <source>
        <dbReference type="SAM" id="MobiDB-lite"/>
    </source>
</evidence>
<accession>A0A0J1CP59</accession>
<reference evidence="10 11" key="1">
    <citation type="journal article" date="2015" name="Genome Announc.">
        <title>Draft Genome Sequence of Burkholderia sp. Strain PML1(12), an Ectomycorrhizosphere-Inhabiting Bacterium with Effective Mineral-Weathering Ability.</title>
        <authorList>
            <person name="Uroz S."/>
            <person name="Oger P."/>
        </authorList>
    </citation>
    <scope>NUCLEOTIDE SEQUENCE [LARGE SCALE GENOMIC DNA]</scope>
    <source>
        <strain evidence="11">PML1(12)</strain>
    </source>
</reference>
<dbReference type="Pfam" id="PF19300">
    <property type="entry name" value="BPD_transp_1_N"/>
    <property type="match status" value="1"/>
</dbReference>
<evidence type="ECO:0000256" key="4">
    <source>
        <dbReference type="ARBA" id="ARBA00022692"/>
    </source>
</evidence>
<keyword evidence="2 7" id="KW-0813">Transport</keyword>
<keyword evidence="4 7" id="KW-0812">Transmembrane</keyword>
<dbReference type="OrthoDB" id="9803623at2"/>
<dbReference type="InterPro" id="IPR045621">
    <property type="entry name" value="BPD_transp_1_N"/>
</dbReference>
<evidence type="ECO:0000256" key="2">
    <source>
        <dbReference type="ARBA" id="ARBA00022448"/>
    </source>
</evidence>
<dbReference type="PANTHER" id="PTHR43163">
    <property type="entry name" value="DIPEPTIDE TRANSPORT SYSTEM PERMEASE PROTEIN DPPB-RELATED"/>
    <property type="match status" value="1"/>
</dbReference>
<evidence type="ECO:0000259" key="9">
    <source>
        <dbReference type="PROSITE" id="PS50928"/>
    </source>
</evidence>
<dbReference type="RefSeq" id="WP_047895909.1">
    <property type="nucleotide sequence ID" value="NZ_AEJF01000179.1"/>
</dbReference>
<dbReference type="GO" id="GO:0005886">
    <property type="term" value="C:plasma membrane"/>
    <property type="evidence" value="ECO:0007669"/>
    <property type="project" value="UniProtKB-SubCell"/>
</dbReference>
<dbReference type="Gene3D" id="1.10.3720.10">
    <property type="entry name" value="MetI-like"/>
    <property type="match status" value="1"/>
</dbReference>
<evidence type="ECO:0000256" key="6">
    <source>
        <dbReference type="ARBA" id="ARBA00023136"/>
    </source>
</evidence>
<dbReference type="InterPro" id="IPR000515">
    <property type="entry name" value="MetI-like"/>
</dbReference>
<dbReference type="CDD" id="cd06261">
    <property type="entry name" value="TM_PBP2"/>
    <property type="match status" value="1"/>
</dbReference>
<keyword evidence="3" id="KW-1003">Cell membrane</keyword>
<feature type="transmembrane region" description="Helical" evidence="7">
    <location>
        <begin position="163"/>
        <end position="190"/>
    </location>
</feature>
<feature type="transmembrane region" description="Helical" evidence="7">
    <location>
        <begin position="130"/>
        <end position="151"/>
    </location>
</feature>
<dbReference type="GO" id="GO:0071916">
    <property type="term" value="F:dipeptide transmembrane transporter activity"/>
    <property type="evidence" value="ECO:0007669"/>
    <property type="project" value="TreeGrafter"/>
</dbReference>
<dbReference type="AlphaFoldDB" id="A0A0J1CP59"/>
<dbReference type="EMBL" id="AEJF01000179">
    <property type="protein sequence ID" value="KLU22437.1"/>
    <property type="molecule type" value="Genomic_DNA"/>
</dbReference>
<evidence type="ECO:0000256" key="7">
    <source>
        <dbReference type="RuleBase" id="RU363032"/>
    </source>
</evidence>
<feature type="transmembrane region" description="Helical" evidence="7">
    <location>
        <begin position="38"/>
        <end position="59"/>
    </location>
</feature>
<dbReference type="PROSITE" id="PS50928">
    <property type="entry name" value="ABC_TM1"/>
    <property type="match status" value="1"/>
</dbReference>
<dbReference type="SUPFAM" id="SSF161098">
    <property type="entry name" value="MetI-like"/>
    <property type="match status" value="1"/>
</dbReference>
<comment type="subcellular location">
    <subcellularLocation>
        <location evidence="1 7">Cell membrane</location>
        <topology evidence="1 7">Multi-pass membrane protein</topology>
    </subcellularLocation>
</comment>
<protein>
    <submittedName>
        <fullName evidence="10">Peptide ABC transporter permease</fullName>
    </submittedName>
</protein>
<evidence type="ECO:0000256" key="3">
    <source>
        <dbReference type="ARBA" id="ARBA00022475"/>
    </source>
</evidence>
<comment type="caution">
    <text evidence="10">The sequence shown here is derived from an EMBL/GenBank/DDBJ whole genome shotgun (WGS) entry which is preliminary data.</text>
</comment>
<dbReference type="Proteomes" id="UP000035963">
    <property type="component" value="Unassembled WGS sequence"/>
</dbReference>
<sequence length="346" mass="36909">MNTVSPPAAPGAPKVTKVNSRSDGGSAARIVRFIGVRLLLAIITLWLLSVIVFVGGQLLPGDVGRAILGPLADARAVAALNHQLGVDRPLLTQYAGWIGHFLRGDMGESYSYRAPVAPFIGDALLNSAKLGALAFIVVVPLGIAGGVYAALHEGRWIDRTISIAGLSATVVPEFVSSIVLILVFGIWLQWLPIEATFPPGSNVFVQLKHLILPVLPLVLVFFGYIARMARAGTVEALDADYTRTAILKGLPRRVVIMRHVLRNALLPTVTVAATQLGYMIGGLVVVETLFHYQGIGSLIYNAAKGKDFPMLEAGVLSVGVIYTAANLIADALYVVLNPRLRVRNAQ</sequence>
<organism evidence="10 11">
    <name type="scientific">Caballeronia mineralivorans PML1(12)</name>
    <dbReference type="NCBI Taxonomy" id="908627"/>
    <lineage>
        <taxon>Bacteria</taxon>
        <taxon>Pseudomonadati</taxon>
        <taxon>Pseudomonadota</taxon>
        <taxon>Betaproteobacteria</taxon>
        <taxon>Burkholderiales</taxon>
        <taxon>Burkholderiaceae</taxon>
        <taxon>Caballeronia</taxon>
    </lineage>
</organism>
<evidence type="ECO:0000256" key="1">
    <source>
        <dbReference type="ARBA" id="ARBA00004651"/>
    </source>
</evidence>
<feature type="region of interest" description="Disordered" evidence="8">
    <location>
        <begin position="1"/>
        <end position="22"/>
    </location>
</feature>
<feature type="transmembrane region" description="Helical" evidence="7">
    <location>
        <begin position="260"/>
        <end position="280"/>
    </location>
</feature>
<feature type="domain" description="ABC transmembrane type-1" evidence="9">
    <location>
        <begin position="124"/>
        <end position="333"/>
    </location>
</feature>
<feature type="transmembrane region" description="Helical" evidence="7">
    <location>
        <begin position="314"/>
        <end position="336"/>
    </location>
</feature>
<comment type="similarity">
    <text evidence="7">Belongs to the binding-protein-dependent transport system permease family.</text>
</comment>
<evidence type="ECO:0000313" key="10">
    <source>
        <dbReference type="EMBL" id="KLU22437.1"/>
    </source>
</evidence>
<dbReference type="Pfam" id="PF00528">
    <property type="entry name" value="BPD_transp_1"/>
    <property type="match status" value="1"/>
</dbReference>
<gene>
    <name evidence="10" type="ORF">EOS_30380</name>
</gene>
<keyword evidence="5 7" id="KW-1133">Transmembrane helix</keyword>
<name>A0A0J1CP59_9BURK</name>
<keyword evidence="11" id="KW-1185">Reference proteome</keyword>
<feature type="transmembrane region" description="Helical" evidence="7">
    <location>
        <begin position="210"/>
        <end position="226"/>
    </location>
</feature>
<proteinExistence type="inferred from homology"/>
<dbReference type="PANTHER" id="PTHR43163:SF6">
    <property type="entry name" value="DIPEPTIDE TRANSPORT SYSTEM PERMEASE PROTEIN DPPB-RELATED"/>
    <property type="match status" value="1"/>
</dbReference>
<evidence type="ECO:0000313" key="11">
    <source>
        <dbReference type="Proteomes" id="UP000035963"/>
    </source>
</evidence>
<evidence type="ECO:0000256" key="5">
    <source>
        <dbReference type="ARBA" id="ARBA00022989"/>
    </source>
</evidence>